<gene>
    <name evidence="2" type="ORF">DTO96_101087</name>
</gene>
<dbReference type="KEGG" id="hyf:DTO96_101087"/>
<dbReference type="Proteomes" id="UP000252182">
    <property type="component" value="Chromosome"/>
</dbReference>
<keyword evidence="3" id="KW-1185">Reference proteome</keyword>
<evidence type="ECO:0000313" key="3">
    <source>
        <dbReference type="Proteomes" id="UP000252182"/>
    </source>
</evidence>
<evidence type="ECO:0000313" key="2">
    <source>
        <dbReference type="EMBL" id="AXF85357.1"/>
    </source>
</evidence>
<sequence>MLLSRTADHLYWHARYIERAENTARMLGVNYETLLMPHAPQQAIELWSAMLGLSELEPLFKELYGEITTPNVMRFLITDQRNPASIISCLWAARENARAVRGTLTSEMWETVNTMWLETREWISTDKAYTEAPEYLEWVKNQSHLIRGVAVGTMLKDESFNFMRMGTFIERADNTARLLDLKFFERSERNADELGMDQTDDFYHWASLLRSVSAFEVYRKTYHDVITPERVAELLIFRKEMPRSLAACIHDLVKNLKYVRNDYSAETERLAGKMLADLEYGRIQDVLSGGIHAYLTEFLEKAYNLGNQISHEFLVPLNSTRAA</sequence>
<dbReference type="RefSeq" id="WP_114562562.1">
    <property type="nucleotide sequence ID" value="NZ_CP031124.1"/>
</dbReference>
<feature type="domain" description="DUF403" evidence="1">
    <location>
        <begin position="2"/>
        <end position="314"/>
    </location>
</feature>
<dbReference type="OrthoDB" id="9803532at2"/>
<protein>
    <recommendedName>
        <fullName evidence="1">DUF403 domain-containing protein</fullName>
    </recommendedName>
</protein>
<dbReference type="InterPro" id="IPR007296">
    <property type="entry name" value="DUF403"/>
</dbReference>
<name>A0A345DAG9_9BURK</name>
<reference evidence="3" key="1">
    <citation type="submission" date="2018-07" db="EMBL/GenBank/DDBJ databases">
        <authorList>
            <person name="Kim H."/>
        </authorList>
    </citation>
    <scope>NUCLEOTIDE SEQUENCE [LARGE SCALE GENOMIC DNA]</scope>
    <source>
        <strain evidence="3">F02</strain>
    </source>
</reference>
<dbReference type="PANTHER" id="PTHR34595:SF7">
    <property type="entry name" value="SLL1039 PROTEIN"/>
    <property type="match status" value="1"/>
</dbReference>
<dbReference type="AlphaFoldDB" id="A0A345DAG9"/>
<dbReference type="InterPro" id="IPR051680">
    <property type="entry name" value="ATP-dep_Glu-Cys_Ligase-2"/>
</dbReference>
<accession>A0A345DAG9</accession>
<dbReference type="Pfam" id="PF04168">
    <property type="entry name" value="Alpha-E"/>
    <property type="match status" value="1"/>
</dbReference>
<evidence type="ECO:0000259" key="1">
    <source>
        <dbReference type="Pfam" id="PF04168"/>
    </source>
</evidence>
<dbReference type="EMBL" id="CP031124">
    <property type="protein sequence ID" value="AXF85357.1"/>
    <property type="molecule type" value="Genomic_DNA"/>
</dbReference>
<proteinExistence type="predicted"/>
<organism evidence="2 3">
    <name type="scientific">Ephemeroptericola cinctiostellae</name>
    <dbReference type="NCBI Taxonomy" id="2268024"/>
    <lineage>
        <taxon>Bacteria</taxon>
        <taxon>Pseudomonadati</taxon>
        <taxon>Pseudomonadota</taxon>
        <taxon>Betaproteobacteria</taxon>
        <taxon>Burkholderiales</taxon>
        <taxon>Burkholderiaceae</taxon>
        <taxon>Ephemeroptericola</taxon>
    </lineage>
</organism>
<dbReference type="PANTHER" id="PTHR34595">
    <property type="entry name" value="BLR5612 PROTEIN"/>
    <property type="match status" value="1"/>
</dbReference>